<dbReference type="EMBL" id="VOSW01000075">
    <property type="protein sequence ID" value="KAE8755944.1"/>
    <property type="molecule type" value="Genomic_DNA"/>
</dbReference>
<dbReference type="OrthoDB" id="9924305at2"/>
<evidence type="ECO:0000313" key="4">
    <source>
        <dbReference type="Proteomes" id="UP000463700"/>
    </source>
</evidence>
<proteinExistence type="predicted"/>
<dbReference type="Proteomes" id="UP001242288">
    <property type="component" value="Unassembled WGS sequence"/>
</dbReference>
<gene>
    <name evidence="1" type="ORF">FSO04_31690</name>
    <name evidence="3" type="ORF">NIE36_36725</name>
    <name evidence="2" type="ORF">OSB80_36810</name>
</gene>
<comment type="caution">
    <text evidence="1">The sequence shown here is derived from an EMBL/GenBank/DDBJ whole genome shotgun (WGS) entry which is preliminary data.</text>
</comment>
<organism evidence="1 4">
    <name type="scientific">Paraburkholderia madseniana</name>
    <dbReference type="NCBI Taxonomy" id="2599607"/>
    <lineage>
        <taxon>Bacteria</taxon>
        <taxon>Pseudomonadati</taxon>
        <taxon>Pseudomonadota</taxon>
        <taxon>Betaproteobacteria</taxon>
        <taxon>Burkholderiales</taxon>
        <taxon>Burkholderiaceae</taxon>
        <taxon>Paraburkholderia</taxon>
    </lineage>
</organism>
<evidence type="ECO:0000313" key="3">
    <source>
        <dbReference type="EMBL" id="MDQ6412675.1"/>
    </source>
</evidence>
<dbReference type="EMBL" id="JAMXWF010000046">
    <property type="protein sequence ID" value="MDQ6412675.1"/>
    <property type="molecule type" value="Genomic_DNA"/>
</dbReference>
<sequence>MASFTYTAWTNGSATQLLEKLKHLFDQRNFSMKNPQSGMCHVWNGEGECRQIDADSLQTIQEEKLPLGIQWWRGGEDIFVTLAANKSVGGTNCNVRLVALTREEEAEIAKLMILHIVPEKNVFPDDFPVFQLDAQ</sequence>
<name>A0A6N6W848_9BURK</name>
<dbReference type="Proteomes" id="UP001209412">
    <property type="component" value="Unassembled WGS sequence"/>
</dbReference>
<protein>
    <submittedName>
        <fullName evidence="1">Uncharacterized protein</fullName>
    </submittedName>
</protein>
<dbReference type="AlphaFoldDB" id="A0A6N6W848"/>
<evidence type="ECO:0000313" key="2">
    <source>
        <dbReference type="EMBL" id="MCX4150860.1"/>
    </source>
</evidence>
<evidence type="ECO:0000313" key="1">
    <source>
        <dbReference type="EMBL" id="KAE8755944.1"/>
    </source>
</evidence>
<dbReference type="Proteomes" id="UP000463700">
    <property type="component" value="Unassembled WGS sequence"/>
</dbReference>
<reference evidence="2 5" key="2">
    <citation type="submission" date="2022-11" db="EMBL/GenBank/DDBJ databases">
        <title>PHB producers.</title>
        <authorList>
            <person name="Besaury L."/>
        </authorList>
    </citation>
    <scope>NUCLEOTIDE SEQUENCE [LARGE SCALE GENOMIC DNA]</scope>
    <source>
        <strain evidence="2 5">SEWS6</strain>
    </source>
</reference>
<accession>A0A6N6W848</accession>
<keyword evidence="5" id="KW-1185">Reference proteome</keyword>
<dbReference type="RefSeq" id="WP_154565544.1">
    <property type="nucleotide sequence ID" value="NZ_JAMXWF010000046.1"/>
</dbReference>
<evidence type="ECO:0000313" key="5">
    <source>
        <dbReference type="Proteomes" id="UP001209412"/>
    </source>
</evidence>
<dbReference type="EMBL" id="JAPKHW010000046">
    <property type="protein sequence ID" value="MCX4150860.1"/>
    <property type="molecule type" value="Genomic_DNA"/>
</dbReference>
<reference evidence="1 4" key="1">
    <citation type="journal article" date="2020" name="Int. J. Syst. Evol. Microbiol.">
        <title>Paraburkholderia madseniana sp. nov., a phenolic acid-degrading bacterium isolated from acidic forest soil.</title>
        <authorList>
            <person name="Wilhelm R.C."/>
            <person name="Murphy S.J.L."/>
            <person name="Feriancek N.M."/>
            <person name="Karasz D.C."/>
            <person name="DeRito C.M."/>
            <person name="Newman J.D."/>
            <person name="Buckley D.H."/>
        </authorList>
    </citation>
    <scope>NUCLEOTIDE SEQUENCE [LARGE SCALE GENOMIC DNA]</scope>
    <source>
        <strain evidence="1 4">RP11</strain>
    </source>
</reference>